<proteinExistence type="predicted"/>
<name>A0ABS9X1L4_9GAMM</name>
<reference evidence="1" key="1">
    <citation type="submission" date="2022-01" db="EMBL/GenBank/DDBJ databases">
        <title>Colwellia maritima, isolated from seawater.</title>
        <authorList>
            <person name="Kristyanto S."/>
            <person name="Jung J."/>
            <person name="Jeon C.O."/>
        </authorList>
    </citation>
    <scope>NUCLEOTIDE SEQUENCE</scope>
    <source>
        <strain evidence="1">MSW7</strain>
    </source>
</reference>
<keyword evidence="2" id="KW-1185">Reference proteome</keyword>
<protein>
    <submittedName>
        <fullName evidence="1">RcsF protein</fullName>
    </submittedName>
</protein>
<gene>
    <name evidence="1" type="ORF">L3081_13005</name>
</gene>
<evidence type="ECO:0000313" key="1">
    <source>
        <dbReference type="EMBL" id="MCI2284135.1"/>
    </source>
</evidence>
<comment type="caution">
    <text evidence="1">The sequence shown here is derived from an EMBL/GenBank/DDBJ whole genome shotgun (WGS) entry which is preliminary data.</text>
</comment>
<dbReference type="Proteomes" id="UP001139646">
    <property type="component" value="Unassembled WGS sequence"/>
</dbReference>
<dbReference type="Pfam" id="PF16358">
    <property type="entry name" value="RcsF"/>
    <property type="match status" value="1"/>
</dbReference>
<accession>A0ABS9X1L4</accession>
<dbReference type="Gene3D" id="3.30.110.70">
    <property type="entry name" value="Hypothetical protein apc22750. Chain B"/>
    <property type="match status" value="1"/>
</dbReference>
<dbReference type="InterPro" id="IPR030852">
    <property type="entry name" value="RcsF"/>
</dbReference>
<dbReference type="RefSeq" id="WP_242286594.1">
    <property type="nucleotide sequence ID" value="NZ_JAKKSL010000002.1"/>
</dbReference>
<sequence length="163" mass="18400">MSREFKITAIQQVHWKPTRMKIKTPIIICIICSLILTVSCSNRYVSTNLDKDNFNQYFSASNVKIYKSENDFPGQYHYIGAVEGQDCQVKPHHAQPDEINARTQARQKAFSLQANAIVFTACTLLTQEQLLQLSESNDAKQCNSLVVCYGKAYAVDTATNENN</sequence>
<dbReference type="EMBL" id="JAKKSL010000002">
    <property type="protein sequence ID" value="MCI2284135.1"/>
    <property type="molecule type" value="Genomic_DNA"/>
</dbReference>
<evidence type="ECO:0000313" key="2">
    <source>
        <dbReference type="Proteomes" id="UP001139646"/>
    </source>
</evidence>
<organism evidence="1 2">
    <name type="scientific">Colwellia maritima</name>
    <dbReference type="NCBI Taxonomy" id="2912588"/>
    <lineage>
        <taxon>Bacteria</taxon>
        <taxon>Pseudomonadati</taxon>
        <taxon>Pseudomonadota</taxon>
        <taxon>Gammaproteobacteria</taxon>
        <taxon>Alteromonadales</taxon>
        <taxon>Colwelliaceae</taxon>
        <taxon>Colwellia</taxon>
    </lineage>
</organism>